<evidence type="ECO:0000256" key="3">
    <source>
        <dbReference type="ARBA" id="ARBA00022679"/>
    </source>
</evidence>
<evidence type="ECO:0000256" key="4">
    <source>
        <dbReference type="ARBA" id="ARBA00022695"/>
    </source>
</evidence>
<keyword evidence="6" id="KW-0479">Metal-binding</keyword>
<dbReference type="PANTHER" id="PTHR37984:SF15">
    <property type="entry name" value="INTEGRASE CATALYTIC DOMAIN-CONTAINING PROTEIN"/>
    <property type="match status" value="1"/>
</dbReference>
<reference evidence="19" key="1">
    <citation type="submission" date="2018-07" db="EMBL/GenBank/DDBJ databases">
        <title>Comparative genomics of catfishes provides insights into carnivory and benthic adaptation.</title>
        <authorList>
            <person name="Zhang Y."/>
            <person name="Wang D."/>
            <person name="Peng Z."/>
            <person name="Zheng S."/>
            <person name="Shao F."/>
            <person name="Tao W."/>
        </authorList>
    </citation>
    <scope>NUCLEOTIDE SEQUENCE</scope>
    <source>
        <strain evidence="19">Chongqing</strain>
    </source>
</reference>
<keyword evidence="12" id="KW-0695">RNA-directed DNA polymerase</keyword>
<keyword evidence="10" id="KW-0460">Magnesium</keyword>
<dbReference type="Gene3D" id="3.30.420.10">
    <property type="entry name" value="Ribonuclease H-like superfamily/Ribonuclease H"/>
    <property type="match status" value="1"/>
</dbReference>
<evidence type="ECO:0000256" key="15">
    <source>
        <dbReference type="ARBA" id="ARBA00023172"/>
    </source>
</evidence>
<dbReference type="InterPro" id="IPR041373">
    <property type="entry name" value="RT_RNaseH"/>
</dbReference>
<keyword evidence="4" id="KW-0548">Nucleotidyltransferase</keyword>
<dbReference type="Gene3D" id="1.10.340.70">
    <property type="match status" value="1"/>
</dbReference>
<feature type="domain" description="Integrase catalytic" evidence="18">
    <location>
        <begin position="218"/>
        <end position="368"/>
    </location>
</feature>
<dbReference type="GO" id="GO:0003964">
    <property type="term" value="F:RNA-directed DNA polymerase activity"/>
    <property type="evidence" value="ECO:0007669"/>
    <property type="project" value="UniProtKB-KW"/>
</dbReference>
<dbReference type="SUPFAM" id="SSF56672">
    <property type="entry name" value="DNA/RNA polymerases"/>
    <property type="match status" value="1"/>
</dbReference>
<keyword evidence="8" id="KW-0255">Endonuclease</keyword>
<evidence type="ECO:0000256" key="16">
    <source>
        <dbReference type="ARBA" id="ARBA00039658"/>
    </source>
</evidence>
<dbReference type="CDD" id="cd09274">
    <property type="entry name" value="RNase_HI_RT_Ty3"/>
    <property type="match status" value="1"/>
</dbReference>
<dbReference type="GO" id="GO:0004519">
    <property type="term" value="F:endonuclease activity"/>
    <property type="evidence" value="ECO:0007669"/>
    <property type="project" value="UniProtKB-KW"/>
</dbReference>
<evidence type="ECO:0000256" key="8">
    <source>
        <dbReference type="ARBA" id="ARBA00022759"/>
    </source>
</evidence>
<evidence type="ECO:0000259" key="17">
    <source>
        <dbReference type="PROSITE" id="PS50013"/>
    </source>
</evidence>
<dbReference type="PROSITE" id="PS50013">
    <property type="entry name" value="CHROMO_2"/>
    <property type="match status" value="1"/>
</dbReference>
<dbReference type="CDD" id="cd00024">
    <property type="entry name" value="CD_CSD"/>
    <property type="match status" value="1"/>
</dbReference>
<evidence type="ECO:0000256" key="6">
    <source>
        <dbReference type="ARBA" id="ARBA00022723"/>
    </source>
</evidence>
<dbReference type="GO" id="GO:0015074">
    <property type="term" value="P:DNA integration"/>
    <property type="evidence" value="ECO:0007669"/>
    <property type="project" value="UniProtKB-KW"/>
</dbReference>
<dbReference type="AlphaFoldDB" id="A0AAD5FCM5"/>
<keyword evidence="5" id="KW-0540">Nuclease</keyword>
<dbReference type="Pfam" id="PF24626">
    <property type="entry name" value="SH3_Tf2-1"/>
    <property type="match status" value="1"/>
</dbReference>
<dbReference type="InterPro" id="IPR041588">
    <property type="entry name" value="Integrase_H2C2"/>
</dbReference>
<dbReference type="SUPFAM" id="SSF53098">
    <property type="entry name" value="Ribonuclease H-like"/>
    <property type="match status" value="1"/>
</dbReference>
<evidence type="ECO:0000256" key="2">
    <source>
        <dbReference type="ARBA" id="ARBA00022670"/>
    </source>
</evidence>
<dbReference type="InterPro" id="IPR056924">
    <property type="entry name" value="SH3_Tf2-1"/>
</dbReference>
<dbReference type="InterPro" id="IPR000953">
    <property type="entry name" value="Chromo/chromo_shadow_dom"/>
</dbReference>
<dbReference type="GO" id="GO:0006310">
    <property type="term" value="P:DNA recombination"/>
    <property type="evidence" value="ECO:0007669"/>
    <property type="project" value="UniProtKB-KW"/>
</dbReference>
<dbReference type="GO" id="GO:0006508">
    <property type="term" value="P:proteolysis"/>
    <property type="evidence" value="ECO:0007669"/>
    <property type="project" value="UniProtKB-KW"/>
</dbReference>
<dbReference type="Gene3D" id="2.40.50.40">
    <property type="match status" value="1"/>
</dbReference>
<keyword evidence="13" id="KW-0239">DNA-directed DNA polymerase</keyword>
<keyword evidence="9" id="KW-0378">Hydrolase</keyword>
<comment type="subcellular location">
    <subcellularLocation>
        <location evidence="1">Nucleus</location>
    </subcellularLocation>
</comment>
<evidence type="ECO:0000256" key="10">
    <source>
        <dbReference type="ARBA" id="ARBA00022842"/>
    </source>
</evidence>
<dbReference type="Pfam" id="PF17917">
    <property type="entry name" value="RT_RNaseH"/>
    <property type="match status" value="1"/>
</dbReference>
<dbReference type="SUPFAM" id="SSF54160">
    <property type="entry name" value="Chromo domain-like"/>
    <property type="match status" value="1"/>
</dbReference>
<dbReference type="EMBL" id="MU571753">
    <property type="protein sequence ID" value="KAI5610632.1"/>
    <property type="molecule type" value="Genomic_DNA"/>
</dbReference>
<evidence type="ECO:0000259" key="18">
    <source>
        <dbReference type="PROSITE" id="PS50994"/>
    </source>
</evidence>
<evidence type="ECO:0000256" key="1">
    <source>
        <dbReference type="ARBA" id="ARBA00004123"/>
    </source>
</evidence>
<evidence type="ECO:0000256" key="12">
    <source>
        <dbReference type="ARBA" id="ARBA00022918"/>
    </source>
</evidence>
<dbReference type="InterPro" id="IPR050951">
    <property type="entry name" value="Retrovirus_Pol_polyprotein"/>
</dbReference>
<dbReference type="InterPro" id="IPR001584">
    <property type="entry name" value="Integrase_cat-core"/>
</dbReference>
<evidence type="ECO:0000256" key="7">
    <source>
        <dbReference type="ARBA" id="ARBA00022750"/>
    </source>
</evidence>
<dbReference type="GO" id="GO:0003677">
    <property type="term" value="F:DNA binding"/>
    <property type="evidence" value="ECO:0007669"/>
    <property type="project" value="UniProtKB-KW"/>
</dbReference>
<sequence>MDEKKVKALSAAEQNYNIGNRELLAIKLALEKWRHWLEGAEHPFTVVTDHKNLQYLREARRLNPRQARWALFFTRFRFHITYRAGALNGKADALSRMYGPEEPNDPEPIIPPALILGPIVWDIDQEIRNTSRHEVTPAGCPEGRVFVPSSCRHGLIRSVNEGPGTGHPVEKRTVRLIQARYWWPGMAREVTWYVQACPSCPTVEVPCLPVGKLMPLPVPQRPWSHLGIDFMTDLPQSEGNTCVLVVVDRFSKACRFVPLRSLPTALETAEALFHHVFRNYGLQRRLSRVWRAFFKLLGVSVNLSSGYHPQSNGQAERKSQELSRYLRTYCSQDQGEWCRFLPWAKYAQNSLRQDTTGLTPFQCVLGFQPPLFPWSDEPSDVPAVDYWFRESSRIWESAHTQLRRALRNTRRHADARRLDSPRFRPGDLVWLSTRDLKLPSHKLSPRFIGPFRIAGQVNDVSYWLELPPRYHIHPTFHVSLLKPCASPVSRPPGGPAAPAQPEVVDQPGVYAVREVLDSRQCGGHLEYLVDWEGYGPEERTLGGPAGRAGSCFVGRVPRFASPPAGAPGK</sequence>
<dbReference type="InterPro" id="IPR043502">
    <property type="entry name" value="DNA/RNA_pol_sf"/>
</dbReference>
<evidence type="ECO:0000256" key="14">
    <source>
        <dbReference type="ARBA" id="ARBA00023125"/>
    </source>
</evidence>
<dbReference type="GO" id="GO:0003887">
    <property type="term" value="F:DNA-directed DNA polymerase activity"/>
    <property type="evidence" value="ECO:0007669"/>
    <property type="project" value="UniProtKB-KW"/>
</dbReference>
<dbReference type="GO" id="GO:0004190">
    <property type="term" value="F:aspartic-type endopeptidase activity"/>
    <property type="evidence" value="ECO:0007669"/>
    <property type="project" value="UniProtKB-KW"/>
</dbReference>
<keyword evidence="3" id="KW-0808">Transferase</keyword>
<keyword evidence="15" id="KW-0233">DNA recombination</keyword>
<proteinExistence type="predicted"/>
<dbReference type="GO" id="GO:0046872">
    <property type="term" value="F:metal ion binding"/>
    <property type="evidence" value="ECO:0007669"/>
    <property type="project" value="UniProtKB-KW"/>
</dbReference>
<feature type="non-terminal residue" evidence="19">
    <location>
        <position position="1"/>
    </location>
</feature>
<evidence type="ECO:0000256" key="13">
    <source>
        <dbReference type="ARBA" id="ARBA00022932"/>
    </source>
</evidence>
<dbReference type="PROSITE" id="PS50994">
    <property type="entry name" value="INTEGRASE"/>
    <property type="match status" value="1"/>
</dbReference>
<dbReference type="Proteomes" id="UP001205998">
    <property type="component" value="Unassembled WGS sequence"/>
</dbReference>
<evidence type="ECO:0000256" key="11">
    <source>
        <dbReference type="ARBA" id="ARBA00022908"/>
    </source>
</evidence>
<keyword evidence="14" id="KW-0238">DNA-binding</keyword>
<dbReference type="Pfam" id="PF17921">
    <property type="entry name" value="Integrase_H2C2"/>
    <property type="match status" value="1"/>
</dbReference>
<dbReference type="InterPro" id="IPR016197">
    <property type="entry name" value="Chromo-like_dom_sf"/>
</dbReference>
<dbReference type="InterPro" id="IPR036397">
    <property type="entry name" value="RNaseH_sf"/>
</dbReference>
<dbReference type="PANTHER" id="PTHR37984">
    <property type="entry name" value="PROTEIN CBG26694"/>
    <property type="match status" value="1"/>
</dbReference>
<dbReference type="GO" id="GO:0005634">
    <property type="term" value="C:nucleus"/>
    <property type="evidence" value="ECO:0007669"/>
    <property type="project" value="UniProtKB-SubCell"/>
</dbReference>
<accession>A0AAD5FCM5</accession>
<evidence type="ECO:0000313" key="20">
    <source>
        <dbReference type="Proteomes" id="UP001205998"/>
    </source>
</evidence>
<name>A0AAD5FCM5_SILAS</name>
<keyword evidence="7" id="KW-0064">Aspartyl protease</keyword>
<organism evidence="19 20">
    <name type="scientific">Silurus asotus</name>
    <name type="common">Amur catfish</name>
    <name type="synonym">Parasilurus asotus</name>
    <dbReference type="NCBI Taxonomy" id="30991"/>
    <lineage>
        <taxon>Eukaryota</taxon>
        <taxon>Metazoa</taxon>
        <taxon>Chordata</taxon>
        <taxon>Craniata</taxon>
        <taxon>Vertebrata</taxon>
        <taxon>Euteleostomi</taxon>
        <taxon>Actinopterygii</taxon>
        <taxon>Neopterygii</taxon>
        <taxon>Teleostei</taxon>
        <taxon>Ostariophysi</taxon>
        <taxon>Siluriformes</taxon>
        <taxon>Siluridae</taxon>
        <taxon>Silurus</taxon>
    </lineage>
</organism>
<keyword evidence="20" id="KW-1185">Reference proteome</keyword>
<dbReference type="InterPro" id="IPR012337">
    <property type="entry name" value="RNaseH-like_sf"/>
</dbReference>
<evidence type="ECO:0000256" key="5">
    <source>
        <dbReference type="ARBA" id="ARBA00022722"/>
    </source>
</evidence>
<evidence type="ECO:0000313" key="19">
    <source>
        <dbReference type="EMBL" id="KAI5610632.1"/>
    </source>
</evidence>
<protein>
    <recommendedName>
        <fullName evidence="16">Gypsy retrotransposon integrase-like protein 1</fullName>
    </recommendedName>
</protein>
<evidence type="ECO:0000256" key="9">
    <source>
        <dbReference type="ARBA" id="ARBA00022801"/>
    </source>
</evidence>
<feature type="domain" description="Chromo" evidence="17">
    <location>
        <begin position="510"/>
        <end position="540"/>
    </location>
</feature>
<keyword evidence="11" id="KW-0229">DNA integration</keyword>
<gene>
    <name evidence="19" type="ORF">C0J50_9296</name>
</gene>
<comment type="caution">
    <text evidence="19">The sequence shown here is derived from an EMBL/GenBank/DDBJ whole genome shotgun (WGS) entry which is preliminary data.</text>
</comment>
<keyword evidence="2" id="KW-0645">Protease</keyword>